<evidence type="ECO:0000259" key="1">
    <source>
        <dbReference type="Pfam" id="PF03793"/>
    </source>
</evidence>
<protein>
    <recommendedName>
        <fullName evidence="1">PASTA domain-containing protein</fullName>
    </recommendedName>
</protein>
<gene>
    <name evidence="2" type="ORF">SAMN05660657_04406</name>
</gene>
<proteinExistence type="predicted"/>
<dbReference type="Gene3D" id="3.30.10.20">
    <property type="match status" value="1"/>
</dbReference>
<dbReference type="EMBL" id="FPBA01000021">
    <property type="protein sequence ID" value="SFT98195.1"/>
    <property type="molecule type" value="Genomic_DNA"/>
</dbReference>
<evidence type="ECO:0000313" key="2">
    <source>
        <dbReference type="EMBL" id="SFT98195.1"/>
    </source>
</evidence>
<accession>A0A1I7CFG2</accession>
<evidence type="ECO:0000313" key="3">
    <source>
        <dbReference type="Proteomes" id="UP000199546"/>
    </source>
</evidence>
<sequence length="276" mass="28205">MDPPAAVVDPPAAVAGSEVTVSGRCSGESDGVDTSFPGATDLSLAGTVIASDVPVIDEELEQVTVPITAGLADGTYDMASSCGRTTPVTKPFTVLVSPFLSLAPDRVATGEEVTATGTCPVSRVRRSASSVNLALGDDGAFAPATLDGATGVLAPVTVSVPADVSPADYRVISSCGGSAPLTILTRGAPTTEGPPDPLVVVPNLVGLTEQEAVAALHDQLRLAELAGSEERVVRQDPLPGDEVARAPPWLRSWRPHRGLSMGSPFRGGSPWLWPPL</sequence>
<dbReference type="AlphaFoldDB" id="A0A1I7CFG2"/>
<reference evidence="3" key="1">
    <citation type="submission" date="2016-10" db="EMBL/GenBank/DDBJ databases">
        <authorList>
            <person name="Varghese N."/>
            <person name="Submissions S."/>
        </authorList>
    </citation>
    <scope>NUCLEOTIDE SEQUENCE [LARGE SCALE GENOMIC DNA]</scope>
    <source>
        <strain evidence="3">DSM 46136</strain>
    </source>
</reference>
<name>A0A1I7CFG2_9ACTN</name>
<dbReference type="Proteomes" id="UP000199546">
    <property type="component" value="Unassembled WGS sequence"/>
</dbReference>
<dbReference type="InterPro" id="IPR005543">
    <property type="entry name" value="PASTA_dom"/>
</dbReference>
<keyword evidence="3" id="KW-1185">Reference proteome</keyword>
<dbReference type="STRING" id="1296565.SAMN05660657_04406"/>
<feature type="domain" description="PASTA" evidence="1">
    <location>
        <begin position="199"/>
        <end position="245"/>
    </location>
</feature>
<organism evidence="2 3">
    <name type="scientific">Geodermatophilus amargosae</name>
    <dbReference type="NCBI Taxonomy" id="1296565"/>
    <lineage>
        <taxon>Bacteria</taxon>
        <taxon>Bacillati</taxon>
        <taxon>Actinomycetota</taxon>
        <taxon>Actinomycetes</taxon>
        <taxon>Geodermatophilales</taxon>
        <taxon>Geodermatophilaceae</taxon>
        <taxon>Geodermatophilus</taxon>
    </lineage>
</organism>
<dbReference type="RefSeq" id="WP_093582863.1">
    <property type="nucleotide sequence ID" value="NZ_FPBA01000021.1"/>
</dbReference>
<dbReference type="Pfam" id="PF03793">
    <property type="entry name" value="PASTA"/>
    <property type="match status" value="1"/>
</dbReference>